<dbReference type="OrthoDB" id="9802309at2"/>
<dbReference type="PANTHER" id="PTHR13767:SF2">
    <property type="entry name" value="PSEUDOURIDYLATE SYNTHASE TRUB1"/>
    <property type="match status" value="1"/>
</dbReference>
<evidence type="ECO:0000256" key="5">
    <source>
        <dbReference type="HAMAP-Rule" id="MF_01080"/>
    </source>
</evidence>
<dbReference type="PANTHER" id="PTHR13767">
    <property type="entry name" value="TRNA-PSEUDOURIDINE SYNTHASE"/>
    <property type="match status" value="1"/>
</dbReference>
<dbReference type="EC" id="5.4.99.25" evidence="5"/>
<comment type="similarity">
    <text evidence="2 5">Belongs to the pseudouridine synthase TruB family. Type 1 subfamily.</text>
</comment>
<evidence type="ECO:0000313" key="7">
    <source>
        <dbReference type="EMBL" id="TDW25566.1"/>
    </source>
</evidence>
<comment type="catalytic activity">
    <reaction evidence="1 5">
        <text>uridine(55) in tRNA = pseudouridine(55) in tRNA</text>
        <dbReference type="Rhea" id="RHEA:42532"/>
        <dbReference type="Rhea" id="RHEA-COMP:10101"/>
        <dbReference type="Rhea" id="RHEA-COMP:10102"/>
        <dbReference type="ChEBI" id="CHEBI:65314"/>
        <dbReference type="ChEBI" id="CHEBI:65315"/>
        <dbReference type="EC" id="5.4.99.25"/>
    </reaction>
</comment>
<dbReference type="GO" id="GO:0003723">
    <property type="term" value="F:RNA binding"/>
    <property type="evidence" value="ECO:0007669"/>
    <property type="project" value="InterPro"/>
</dbReference>
<keyword evidence="4 5" id="KW-0413">Isomerase</keyword>
<dbReference type="RefSeq" id="WP_134168133.1">
    <property type="nucleotide sequence ID" value="NZ_SODD01000004.1"/>
</dbReference>
<dbReference type="NCBIfam" id="TIGR00431">
    <property type="entry name" value="TruB"/>
    <property type="match status" value="1"/>
</dbReference>
<dbReference type="SUPFAM" id="SSF55120">
    <property type="entry name" value="Pseudouridine synthase"/>
    <property type="match status" value="1"/>
</dbReference>
<organism evidence="7 8">
    <name type="scientific">Breznakia blatticola</name>
    <dbReference type="NCBI Taxonomy" id="1754012"/>
    <lineage>
        <taxon>Bacteria</taxon>
        <taxon>Bacillati</taxon>
        <taxon>Bacillota</taxon>
        <taxon>Erysipelotrichia</taxon>
        <taxon>Erysipelotrichales</taxon>
        <taxon>Erysipelotrichaceae</taxon>
        <taxon>Breznakia</taxon>
    </lineage>
</organism>
<dbReference type="Proteomes" id="UP000294743">
    <property type="component" value="Unassembled WGS sequence"/>
</dbReference>
<keyword evidence="3 5" id="KW-0819">tRNA processing</keyword>
<dbReference type="AlphaFoldDB" id="A0A4R8A4N0"/>
<dbReference type="HAMAP" id="MF_01080">
    <property type="entry name" value="TruB_bact"/>
    <property type="match status" value="1"/>
</dbReference>
<protein>
    <recommendedName>
        <fullName evidence="5">tRNA pseudouridine synthase B</fullName>
        <ecNumber evidence="5">5.4.99.25</ecNumber>
    </recommendedName>
    <alternativeName>
        <fullName evidence="5">tRNA pseudouridine(55) synthase</fullName>
        <shortName evidence="5">Psi55 synthase</shortName>
    </alternativeName>
    <alternativeName>
        <fullName evidence="5">tRNA pseudouridylate synthase</fullName>
    </alternativeName>
    <alternativeName>
        <fullName evidence="5">tRNA-uridine isomerase</fullName>
    </alternativeName>
</protein>
<dbReference type="InterPro" id="IPR014780">
    <property type="entry name" value="tRNA_psdUridine_synth_TruB"/>
</dbReference>
<sequence>MDGILVINKPTDMTSHDVVNIARRKLKTKKIGHTGILDPNATGVLLLLVGKATKILPFLEDTDKEYIATLALGKKTLSDDIWGEVLEEKPITPIEDFSSLLQKFQGTITQTPPLVSSIKVNGKKLYEYARANEPVEIPTRQVDIYEIECLDASALKFRVHCGSGTYVRSLCVDIAAASNNLGCMSSLVRTKVGRFDINQATNLDDLHPESMKLYPIKELLNHLQMVEYEPIEEIYHGKKIKLDTTEKRVCITHDGNCIAIYKRLDNGLYGSERGLW</sequence>
<dbReference type="Gene3D" id="3.30.2350.10">
    <property type="entry name" value="Pseudouridine synthase"/>
    <property type="match status" value="1"/>
</dbReference>
<evidence type="ECO:0000313" key="8">
    <source>
        <dbReference type="Proteomes" id="UP000294743"/>
    </source>
</evidence>
<comment type="caution">
    <text evidence="7">The sequence shown here is derived from an EMBL/GenBank/DDBJ whole genome shotgun (WGS) entry which is preliminary data.</text>
</comment>
<evidence type="ECO:0000256" key="4">
    <source>
        <dbReference type="ARBA" id="ARBA00023235"/>
    </source>
</evidence>
<dbReference type="EMBL" id="SODD01000004">
    <property type="protein sequence ID" value="TDW25566.1"/>
    <property type="molecule type" value="Genomic_DNA"/>
</dbReference>
<keyword evidence="8" id="KW-1185">Reference proteome</keyword>
<evidence type="ECO:0000259" key="6">
    <source>
        <dbReference type="Pfam" id="PF01509"/>
    </source>
</evidence>
<dbReference type="InterPro" id="IPR002501">
    <property type="entry name" value="PsdUridine_synth_N"/>
</dbReference>
<accession>A0A4R8A4N0</accession>
<dbReference type="InterPro" id="IPR020103">
    <property type="entry name" value="PsdUridine_synth_cat_dom_sf"/>
</dbReference>
<comment type="function">
    <text evidence="5">Responsible for synthesis of pseudouridine from uracil-55 in the psi GC loop of transfer RNAs.</text>
</comment>
<feature type="domain" description="Pseudouridine synthase II N-terminal" evidence="6">
    <location>
        <begin position="23"/>
        <end position="167"/>
    </location>
</feature>
<dbReference type="GO" id="GO:0031119">
    <property type="term" value="P:tRNA pseudouridine synthesis"/>
    <property type="evidence" value="ECO:0007669"/>
    <property type="project" value="UniProtKB-UniRule"/>
</dbReference>
<dbReference type="CDD" id="cd02573">
    <property type="entry name" value="PseudoU_synth_EcTruB"/>
    <property type="match status" value="1"/>
</dbReference>
<evidence type="ECO:0000256" key="1">
    <source>
        <dbReference type="ARBA" id="ARBA00000385"/>
    </source>
</evidence>
<dbReference type="GO" id="GO:0160148">
    <property type="term" value="F:tRNA pseudouridine(55) synthase activity"/>
    <property type="evidence" value="ECO:0007669"/>
    <property type="project" value="UniProtKB-EC"/>
</dbReference>
<name>A0A4R8A4N0_9FIRM</name>
<reference evidence="7 8" key="1">
    <citation type="submission" date="2019-03" db="EMBL/GenBank/DDBJ databases">
        <title>Genomic Encyclopedia of Type Strains, Phase IV (KMG-IV): sequencing the most valuable type-strain genomes for metagenomic binning, comparative biology and taxonomic classification.</title>
        <authorList>
            <person name="Goeker M."/>
        </authorList>
    </citation>
    <scope>NUCLEOTIDE SEQUENCE [LARGE SCALE GENOMIC DNA]</scope>
    <source>
        <strain evidence="7 8">DSM 28867</strain>
    </source>
</reference>
<feature type="active site" description="Nucleophile" evidence="5">
    <location>
        <position position="38"/>
    </location>
</feature>
<dbReference type="GO" id="GO:1990481">
    <property type="term" value="P:mRNA pseudouridine synthesis"/>
    <property type="evidence" value="ECO:0007669"/>
    <property type="project" value="TreeGrafter"/>
</dbReference>
<dbReference type="Pfam" id="PF01509">
    <property type="entry name" value="TruB_N"/>
    <property type="match status" value="1"/>
</dbReference>
<gene>
    <name evidence="5" type="primary">truB</name>
    <name evidence="7" type="ORF">EDD63_10496</name>
</gene>
<evidence type="ECO:0000256" key="2">
    <source>
        <dbReference type="ARBA" id="ARBA00005642"/>
    </source>
</evidence>
<proteinExistence type="inferred from homology"/>
<evidence type="ECO:0000256" key="3">
    <source>
        <dbReference type="ARBA" id="ARBA00022694"/>
    </source>
</evidence>